<gene>
    <name evidence="1" type="ORF">ORJ04_13440</name>
</gene>
<dbReference type="PANTHER" id="PTHR39327">
    <property type="match status" value="1"/>
</dbReference>
<proteinExistence type="predicted"/>
<evidence type="ECO:0000313" key="1">
    <source>
        <dbReference type="EMBL" id="MDP5136952.1"/>
    </source>
</evidence>
<dbReference type="RefSeq" id="WP_305976431.1">
    <property type="nucleotide sequence ID" value="NZ_JAPJDZ010000034.1"/>
</dbReference>
<dbReference type="Pfam" id="PF06035">
    <property type="entry name" value="Peptidase_C93"/>
    <property type="match status" value="1"/>
</dbReference>
<evidence type="ECO:0000313" key="2">
    <source>
        <dbReference type="Proteomes" id="UP001231109"/>
    </source>
</evidence>
<dbReference type="SUPFAM" id="SSF54001">
    <property type="entry name" value="Cysteine proteinases"/>
    <property type="match status" value="1"/>
</dbReference>
<protein>
    <submittedName>
        <fullName evidence="1">Transglutaminase-like cysteine peptidase</fullName>
    </submittedName>
</protein>
<dbReference type="InterPro" id="IPR010319">
    <property type="entry name" value="Transglutaminase-like_Cys_pept"/>
</dbReference>
<dbReference type="Gene3D" id="3.10.620.30">
    <property type="match status" value="1"/>
</dbReference>
<sequence>MPSRAVKKFALPFFGIALLVVFQQLFALEKALPIDFILFDRYVEKHSTTALSMSSSWQAMLRDTSSLTTTHQLEVVNTFLHQSFSYITDINQFNVEDYWASPAEMLVSKRGDCEDWAIFTYVSLRALGIPDIQLRLVYVRARIGGENSSVSQAHMVLAYYPDGASEPLILDSLIQTILPASARTDLTPVFSFNSTGLWAGSGNQKSKQSASARLSKWRDLVQRLELQGILL</sequence>
<organism evidence="1 2">
    <name type="scientific">Rheinheimera baltica</name>
    <dbReference type="NCBI Taxonomy" id="67576"/>
    <lineage>
        <taxon>Bacteria</taxon>
        <taxon>Pseudomonadati</taxon>
        <taxon>Pseudomonadota</taxon>
        <taxon>Gammaproteobacteria</taxon>
        <taxon>Chromatiales</taxon>
        <taxon>Chromatiaceae</taxon>
        <taxon>Rheinheimera</taxon>
    </lineage>
</organism>
<keyword evidence="2" id="KW-1185">Reference proteome</keyword>
<accession>A0ABT9I0P4</accession>
<dbReference type="InterPro" id="IPR038765">
    <property type="entry name" value="Papain-like_cys_pep_sf"/>
</dbReference>
<name>A0ABT9I0P4_9GAMM</name>
<reference evidence="1 2" key="1">
    <citation type="submission" date="2022-11" db="EMBL/GenBank/DDBJ databases">
        <title>Viruses from the air-sea interface of a natural surface slick.</title>
        <authorList>
            <person name="Rahlff J."/>
            <person name="Holmfeldt K."/>
        </authorList>
    </citation>
    <scope>NUCLEOTIDE SEQUENCE [LARGE SCALE GENOMIC DNA]</scope>
    <source>
        <strain evidence="1 2">SMS4</strain>
    </source>
</reference>
<comment type="caution">
    <text evidence="1">The sequence shown here is derived from an EMBL/GenBank/DDBJ whole genome shotgun (WGS) entry which is preliminary data.</text>
</comment>
<dbReference type="PANTHER" id="PTHR39327:SF1">
    <property type="entry name" value="BLR5470 PROTEIN"/>
    <property type="match status" value="1"/>
</dbReference>
<dbReference type="Proteomes" id="UP001231109">
    <property type="component" value="Unassembled WGS sequence"/>
</dbReference>
<dbReference type="EMBL" id="JAPJDZ010000034">
    <property type="protein sequence ID" value="MDP5136952.1"/>
    <property type="molecule type" value="Genomic_DNA"/>
</dbReference>